<gene>
    <name evidence="1" type="ORF">ACG00X_03315</name>
</gene>
<dbReference type="InterPro" id="IPR006311">
    <property type="entry name" value="TAT_signal"/>
</dbReference>
<evidence type="ECO:0000313" key="1">
    <source>
        <dbReference type="EMBL" id="MFG6455852.1"/>
    </source>
</evidence>
<organism evidence="1 2">
    <name type="scientific">Pelomonas nitida</name>
    <dbReference type="NCBI Taxonomy" id="3299027"/>
    <lineage>
        <taxon>Bacteria</taxon>
        <taxon>Pseudomonadati</taxon>
        <taxon>Pseudomonadota</taxon>
        <taxon>Betaproteobacteria</taxon>
        <taxon>Burkholderiales</taxon>
        <taxon>Sphaerotilaceae</taxon>
        <taxon>Roseateles</taxon>
    </lineage>
</organism>
<accession>A0ABW7G1V9</accession>
<dbReference type="PROSITE" id="PS51318">
    <property type="entry name" value="TAT"/>
    <property type="match status" value="1"/>
</dbReference>
<dbReference type="Pfam" id="PF07394">
    <property type="entry name" value="DUF1501"/>
    <property type="match status" value="1"/>
</dbReference>
<name>A0ABW7G1V9_9BURK</name>
<dbReference type="PANTHER" id="PTHR43737">
    <property type="entry name" value="BLL7424 PROTEIN"/>
    <property type="match status" value="1"/>
</dbReference>
<keyword evidence="2" id="KW-1185">Reference proteome</keyword>
<evidence type="ECO:0000313" key="2">
    <source>
        <dbReference type="Proteomes" id="UP001606305"/>
    </source>
</evidence>
<protein>
    <submittedName>
        <fullName evidence="1">DUF1501 domain-containing protein</fullName>
    </submittedName>
</protein>
<sequence length="465" mass="48571">MKPAFAASRREFLRRTAALSSLGTAAPFALNLAGIGAASAQSAGDYRAIVCLFMFGGNDHNNTVIPYDTASYAAYQAARGGLALPYASLLEITPATSQGSGRRFSLPAEMTELQALFAAKKAALLGNVGPIIAPTTLADFKAQRNLPGRLFSHNDQVSTWQAFKPEGVRIGWGGRIGDLLMSQNSDATFTSISASGNAVLMSGNTVLQYQVSTSGAIRIGATTSSLFGSAKSAAAIQALGMAGGDNLLEQDHAAIVKRSYVAADKVATALAGYPATDPAFTLPTALASDSLGLQLQIVLRMMAARSTLGAKRQVFFVGIGGFDTHDDQLTRQPALLARVSKAMDYFHRGTVNLGIENQATLFTASDFGRTLASNGDGSDHAWASHHFIVGGAVKGGDAYGDLPEVRIGTAANPHPLDTGGGRYIPTTSVDQYAVTLAKWMGVPASDFNLVAPNIGNFSTPTLNFL</sequence>
<dbReference type="PANTHER" id="PTHR43737:SF1">
    <property type="entry name" value="DUF1501 DOMAIN-CONTAINING PROTEIN"/>
    <property type="match status" value="1"/>
</dbReference>
<dbReference type="Proteomes" id="UP001606305">
    <property type="component" value="Unassembled WGS sequence"/>
</dbReference>
<proteinExistence type="predicted"/>
<dbReference type="RefSeq" id="WP_394486525.1">
    <property type="nucleotide sequence ID" value="NZ_JBIGIA010000002.1"/>
</dbReference>
<comment type="caution">
    <text evidence="1">The sequence shown here is derived from an EMBL/GenBank/DDBJ whole genome shotgun (WGS) entry which is preliminary data.</text>
</comment>
<dbReference type="EMBL" id="JBIGIA010000002">
    <property type="protein sequence ID" value="MFG6455852.1"/>
    <property type="molecule type" value="Genomic_DNA"/>
</dbReference>
<reference evidence="1 2" key="1">
    <citation type="submission" date="2024-09" db="EMBL/GenBank/DDBJ databases">
        <title>Novel species of the genus Pelomonas and Roseateles isolated from streams.</title>
        <authorList>
            <person name="Lu H."/>
        </authorList>
    </citation>
    <scope>NUCLEOTIDE SEQUENCE [LARGE SCALE GENOMIC DNA]</scope>
    <source>
        <strain evidence="1 2">BYS96W</strain>
    </source>
</reference>
<dbReference type="InterPro" id="IPR010869">
    <property type="entry name" value="DUF1501"/>
</dbReference>